<feature type="domain" description="Inner membrane protein YgaP-like transmembrane" evidence="2">
    <location>
        <begin position="1"/>
        <end position="64"/>
    </location>
</feature>
<comment type="caution">
    <text evidence="3">The sequence shown here is derived from an EMBL/GenBank/DDBJ whole genome shotgun (WGS) entry which is preliminary data.</text>
</comment>
<reference evidence="3 4" key="1">
    <citation type="submission" date="2016-03" db="EMBL/GenBank/DDBJ databases">
        <authorList>
            <person name="Ploux O."/>
        </authorList>
    </citation>
    <scope>NUCLEOTIDE SEQUENCE [LARGE SCALE GENOMIC DNA]</scope>
    <source>
        <strain evidence="3 4">LPB0076</strain>
    </source>
</reference>
<dbReference type="STRING" id="1763534.GCA_001831475_01853"/>
<evidence type="ECO:0000256" key="1">
    <source>
        <dbReference type="SAM" id="Phobius"/>
    </source>
</evidence>
<evidence type="ECO:0000313" key="3">
    <source>
        <dbReference type="EMBL" id="OCB78521.1"/>
    </source>
</evidence>
<name>A0A1B9E9D6_9FLAO</name>
<organism evidence="3 4">
    <name type="scientific">Flavobacterium crassostreae</name>
    <dbReference type="NCBI Taxonomy" id="1763534"/>
    <lineage>
        <taxon>Bacteria</taxon>
        <taxon>Pseudomonadati</taxon>
        <taxon>Bacteroidota</taxon>
        <taxon>Flavobacteriia</taxon>
        <taxon>Flavobacteriales</taxon>
        <taxon>Flavobacteriaceae</taxon>
        <taxon>Flavobacterium</taxon>
    </lineage>
</organism>
<dbReference type="RefSeq" id="WP_066331046.1">
    <property type="nucleotide sequence ID" value="NZ_CP017688.1"/>
</dbReference>
<keyword evidence="1" id="KW-0472">Membrane</keyword>
<evidence type="ECO:0000259" key="2">
    <source>
        <dbReference type="Pfam" id="PF11127"/>
    </source>
</evidence>
<protein>
    <recommendedName>
        <fullName evidence="2">Inner membrane protein YgaP-like transmembrane domain-containing protein</fullName>
    </recommendedName>
</protein>
<proteinExistence type="predicted"/>
<dbReference type="InterPro" id="IPR021309">
    <property type="entry name" value="YgaP-like_TM"/>
</dbReference>
<dbReference type="Proteomes" id="UP000093510">
    <property type="component" value="Unassembled WGS sequence"/>
</dbReference>
<evidence type="ECO:0000313" key="4">
    <source>
        <dbReference type="Proteomes" id="UP000093510"/>
    </source>
</evidence>
<feature type="transmembrane region" description="Helical" evidence="1">
    <location>
        <begin position="35"/>
        <end position="59"/>
    </location>
</feature>
<keyword evidence="1" id="KW-0812">Transmembrane</keyword>
<feature type="transmembrane region" description="Helical" evidence="1">
    <location>
        <begin position="12"/>
        <end position="29"/>
    </location>
</feature>
<accession>A0A1B9E9D6</accession>
<dbReference type="AlphaFoldDB" id="A0A1B9E9D6"/>
<keyword evidence="4" id="KW-1185">Reference proteome</keyword>
<sequence length="68" mass="7473">MKKNMGSVDKAIRGLFAIVFIGLYLANVITGTVGIALLMLAGVFILTSFVSFCPLYYPFGFYSNKKIK</sequence>
<dbReference type="EMBL" id="LVEP01000002">
    <property type="protein sequence ID" value="OCB78521.1"/>
    <property type="molecule type" value="Genomic_DNA"/>
</dbReference>
<dbReference type="OrthoDB" id="9804804at2"/>
<keyword evidence="1" id="KW-1133">Transmembrane helix</keyword>
<gene>
    <name evidence="3" type="ORF">LPBF_00545</name>
</gene>
<dbReference type="Pfam" id="PF11127">
    <property type="entry name" value="YgaP-like_TM"/>
    <property type="match status" value="1"/>
</dbReference>